<dbReference type="Proteomes" id="UP001164250">
    <property type="component" value="Chromosome 12"/>
</dbReference>
<keyword evidence="2" id="KW-1185">Reference proteome</keyword>
<comment type="caution">
    <text evidence="1">The sequence shown here is derived from an EMBL/GenBank/DDBJ whole genome shotgun (WGS) entry which is preliminary data.</text>
</comment>
<dbReference type="EMBL" id="CM047908">
    <property type="protein sequence ID" value="KAJ0082701.1"/>
    <property type="molecule type" value="Genomic_DNA"/>
</dbReference>
<organism evidence="1 2">
    <name type="scientific">Pistacia atlantica</name>
    <dbReference type="NCBI Taxonomy" id="434234"/>
    <lineage>
        <taxon>Eukaryota</taxon>
        <taxon>Viridiplantae</taxon>
        <taxon>Streptophyta</taxon>
        <taxon>Embryophyta</taxon>
        <taxon>Tracheophyta</taxon>
        <taxon>Spermatophyta</taxon>
        <taxon>Magnoliopsida</taxon>
        <taxon>eudicotyledons</taxon>
        <taxon>Gunneridae</taxon>
        <taxon>Pentapetalae</taxon>
        <taxon>rosids</taxon>
        <taxon>malvids</taxon>
        <taxon>Sapindales</taxon>
        <taxon>Anacardiaceae</taxon>
        <taxon>Pistacia</taxon>
    </lineage>
</organism>
<evidence type="ECO:0000313" key="2">
    <source>
        <dbReference type="Proteomes" id="UP001164250"/>
    </source>
</evidence>
<reference evidence="2" key="1">
    <citation type="journal article" date="2023" name="G3 (Bethesda)">
        <title>Genome assembly and association tests identify interacting loci associated with vigor, precocity, and sex in interspecific pistachio rootstocks.</title>
        <authorList>
            <person name="Palmer W."/>
            <person name="Jacygrad E."/>
            <person name="Sagayaradj S."/>
            <person name="Cavanaugh K."/>
            <person name="Han R."/>
            <person name="Bertier L."/>
            <person name="Beede B."/>
            <person name="Kafkas S."/>
            <person name="Golino D."/>
            <person name="Preece J."/>
            <person name="Michelmore R."/>
        </authorList>
    </citation>
    <scope>NUCLEOTIDE SEQUENCE [LARGE SCALE GENOMIC DNA]</scope>
</reference>
<protein>
    <submittedName>
        <fullName evidence="1">Uncharacterized protein</fullName>
    </submittedName>
</protein>
<sequence>MDEHSVMFLTKFSFFLVLFVLCPLDSGSRSRCSAQMTDNYAPSPAPQSSYMFSEADALYNVVSYSGLTSPPYISSSFCDGQPSLNSITITCSNTIGPDNEWHIIEITMTSVTLDGCIHPDITKLIYLQTLDLSDNQLHDSIPSNLGDLSHLTTLDLSSNQLTGTIPLSLGNLKNLTRLELDQNFLTGIIPPSLGNLSSLENLYLDDNELNGTLPKELGNLRNLGSL</sequence>
<accession>A0ACC1A8F5</accession>
<proteinExistence type="predicted"/>
<gene>
    <name evidence="1" type="ORF">Patl1_09725</name>
</gene>
<evidence type="ECO:0000313" key="1">
    <source>
        <dbReference type="EMBL" id="KAJ0082701.1"/>
    </source>
</evidence>
<name>A0ACC1A8F5_9ROSI</name>